<sequence length="82" mass="8928">MTTTPASWGLDRMQSFPSTTVMPCTRIVLDPRTQTARWLAEDGSALPVMDKHKASETSKETSTATSLDGNRDEGHDQSADSD</sequence>
<dbReference type="InterPro" id="IPR025843">
    <property type="entry name" value="Actino_peptide"/>
</dbReference>
<feature type="compositionally biased region" description="Basic and acidic residues" evidence="1">
    <location>
        <begin position="49"/>
        <end position="59"/>
    </location>
</feature>
<evidence type="ECO:0000313" key="3">
    <source>
        <dbReference type="Proteomes" id="UP001500994"/>
    </source>
</evidence>
<evidence type="ECO:0000313" key="2">
    <source>
        <dbReference type="EMBL" id="GAA2664844.1"/>
    </source>
</evidence>
<dbReference type="InterPro" id="IPR026496">
    <property type="entry name" value="GRASP_targ"/>
</dbReference>
<protein>
    <recommendedName>
        <fullName evidence="4">ATP-grasp-modified RiPP</fullName>
    </recommendedName>
</protein>
<dbReference type="Proteomes" id="UP001500994">
    <property type="component" value="Unassembled WGS sequence"/>
</dbReference>
<gene>
    <name evidence="2" type="ORF">GCM10009864_37010</name>
</gene>
<proteinExistence type="predicted"/>
<dbReference type="RefSeq" id="WP_344577000.1">
    <property type="nucleotide sequence ID" value="NZ_BAAARK010000010.1"/>
</dbReference>
<keyword evidence="3" id="KW-1185">Reference proteome</keyword>
<name>A0ABN3S050_9ACTN</name>
<organism evidence="2 3">
    <name type="scientific">Streptomyces lunalinharesii</name>
    <dbReference type="NCBI Taxonomy" id="333384"/>
    <lineage>
        <taxon>Bacteria</taxon>
        <taxon>Bacillati</taxon>
        <taxon>Actinomycetota</taxon>
        <taxon>Actinomycetes</taxon>
        <taxon>Kitasatosporales</taxon>
        <taxon>Streptomycetaceae</taxon>
        <taxon>Streptomyces</taxon>
    </lineage>
</organism>
<reference evidence="2 3" key="1">
    <citation type="journal article" date="2019" name="Int. J. Syst. Evol. Microbiol.">
        <title>The Global Catalogue of Microorganisms (GCM) 10K type strain sequencing project: providing services to taxonomists for standard genome sequencing and annotation.</title>
        <authorList>
            <consortium name="The Broad Institute Genomics Platform"/>
            <consortium name="The Broad Institute Genome Sequencing Center for Infectious Disease"/>
            <person name="Wu L."/>
            <person name="Ma J."/>
        </authorList>
    </citation>
    <scope>NUCLEOTIDE SEQUENCE [LARGE SCALE GENOMIC DNA]</scope>
    <source>
        <strain evidence="2 3">JCM 16374</strain>
    </source>
</reference>
<evidence type="ECO:0000256" key="1">
    <source>
        <dbReference type="SAM" id="MobiDB-lite"/>
    </source>
</evidence>
<evidence type="ECO:0008006" key="4">
    <source>
        <dbReference type="Google" id="ProtNLM"/>
    </source>
</evidence>
<dbReference type="Pfam" id="PF14408">
    <property type="entry name" value="Actino_peptide"/>
    <property type="match status" value="1"/>
</dbReference>
<dbReference type="EMBL" id="BAAARK010000010">
    <property type="protein sequence ID" value="GAA2664844.1"/>
    <property type="molecule type" value="Genomic_DNA"/>
</dbReference>
<accession>A0ABN3S050</accession>
<feature type="compositionally biased region" description="Basic and acidic residues" evidence="1">
    <location>
        <begin position="69"/>
        <end position="82"/>
    </location>
</feature>
<feature type="region of interest" description="Disordered" evidence="1">
    <location>
        <begin position="41"/>
        <end position="82"/>
    </location>
</feature>
<dbReference type="NCBIfam" id="TIGR04186">
    <property type="entry name" value="GRASP_targ"/>
    <property type="match status" value="1"/>
</dbReference>
<comment type="caution">
    <text evidence="2">The sequence shown here is derived from an EMBL/GenBank/DDBJ whole genome shotgun (WGS) entry which is preliminary data.</text>
</comment>